<evidence type="ECO:0000313" key="1">
    <source>
        <dbReference type="EMBL" id="MDJ1137917.1"/>
    </source>
</evidence>
<sequence>MSTSVAGHCPMGCGETLMLGEGGCVTCRKLNCPQPDAVTTLLDDSETEHLVEFRETGFTIRHPLRERLGDALMECELHEWCASFNRPPVAPGRYRVSRLPNAWDIERLSPE</sequence>
<dbReference type="InterPro" id="IPR045731">
    <property type="entry name" value="DUF6085"/>
</dbReference>
<organism evidence="1 2">
    <name type="scientific">Streptomyces iconiensis</name>
    <dbReference type="NCBI Taxonomy" id="1384038"/>
    <lineage>
        <taxon>Bacteria</taxon>
        <taxon>Bacillati</taxon>
        <taxon>Actinomycetota</taxon>
        <taxon>Actinomycetes</taxon>
        <taxon>Kitasatosporales</taxon>
        <taxon>Streptomycetaceae</taxon>
        <taxon>Streptomyces</taxon>
    </lineage>
</organism>
<keyword evidence="2" id="KW-1185">Reference proteome</keyword>
<gene>
    <name evidence="1" type="ORF">NMN56_039370</name>
</gene>
<dbReference type="Proteomes" id="UP001214441">
    <property type="component" value="Unassembled WGS sequence"/>
</dbReference>
<dbReference type="EMBL" id="JANCPR020000069">
    <property type="protein sequence ID" value="MDJ1137917.1"/>
    <property type="molecule type" value="Genomic_DNA"/>
</dbReference>
<dbReference type="RefSeq" id="WP_274039008.1">
    <property type="nucleotide sequence ID" value="NZ_JANCPR020000069.1"/>
</dbReference>
<reference evidence="1 2" key="1">
    <citation type="submission" date="2023-05" db="EMBL/GenBank/DDBJ databases">
        <title>Streptantibioticus silvisoli sp. nov., acidotolerant actinomycetes 1 from pine litter.</title>
        <authorList>
            <person name="Swiecimska M."/>
            <person name="Golinska P."/>
            <person name="Sangal V."/>
            <person name="Wachnowicz B."/>
            <person name="Goodfellow M."/>
        </authorList>
    </citation>
    <scope>NUCLEOTIDE SEQUENCE [LARGE SCALE GENOMIC DNA]</scope>
    <source>
        <strain evidence="1 2">DSM 42109</strain>
    </source>
</reference>
<protein>
    <submittedName>
        <fullName evidence="1">DUF6085 family protein</fullName>
    </submittedName>
</protein>
<comment type="caution">
    <text evidence="1">The sequence shown here is derived from an EMBL/GenBank/DDBJ whole genome shotgun (WGS) entry which is preliminary data.</text>
</comment>
<evidence type="ECO:0000313" key="2">
    <source>
        <dbReference type="Proteomes" id="UP001214441"/>
    </source>
</evidence>
<name>A0ABT7A986_9ACTN</name>
<dbReference type="Pfam" id="PF19563">
    <property type="entry name" value="DUF6085"/>
    <property type="match status" value="1"/>
</dbReference>
<proteinExistence type="predicted"/>
<accession>A0ABT7A986</accession>